<accession>A0ABQ6WYQ5</accession>
<reference evidence="1 2" key="1">
    <citation type="submission" date="2019-04" db="EMBL/GenBank/DDBJ databases">
        <authorList>
            <consortium name="DOE Joint Genome Institute"/>
            <person name="Mondo S."/>
            <person name="Kjaerbolling I."/>
            <person name="Vesth T."/>
            <person name="Frisvad J.C."/>
            <person name="Nybo J.L."/>
            <person name="Theobald S."/>
            <person name="Kildgaard S."/>
            <person name="Isbrandt T."/>
            <person name="Kuo A."/>
            <person name="Sato A."/>
            <person name="Lyhne E.K."/>
            <person name="Kogle M.E."/>
            <person name="Wiebenga A."/>
            <person name="Kun R.S."/>
            <person name="Lubbers R.J."/>
            <person name="Makela M.R."/>
            <person name="Barry K."/>
            <person name="Chovatia M."/>
            <person name="Clum A."/>
            <person name="Daum C."/>
            <person name="Haridas S."/>
            <person name="He G."/>
            <person name="LaButti K."/>
            <person name="Lipzen A."/>
            <person name="Riley R."/>
            <person name="Salamov A."/>
            <person name="Simmons B.A."/>
            <person name="Magnuson J.K."/>
            <person name="Henrissat B."/>
            <person name="Mortensen U.H."/>
            <person name="Larsen T.O."/>
            <person name="Devries R.P."/>
            <person name="Grigoriev I.V."/>
            <person name="Machida M."/>
            <person name="Baker S.E."/>
            <person name="Andersen M.R."/>
            <person name="Cantor M.N."/>
            <person name="Hua S.X."/>
        </authorList>
    </citation>
    <scope>NUCLEOTIDE SEQUENCE [LARGE SCALE GENOMIC DNA]</scope>
    <source>
        <strain evidence="1 2">CBS 117616</strain>
    </source>
</reference>
<dbReference type="EMBL" id="ML735701">
    <property type="protein sequence ID" value="KAE8421461.1"/>
    <property type="molecule type" value="Genomic_DNA"/>
</dbReference>
<sequence>MGLTESKIVLGKLYTACLEANSQGHQNIQGLFSDDEFISLLNGLWKQLPASTKARIRKTDNAISRKSATSSNIDISSMLKDCLPRWKDDLNTFFTDEDSLAIDINRPIAGSYNYLLQLEKRAEKDIWRSRFFKVVFHRLLQETCGTHKRSAGVQRAVTLIEKSGVVSDNREEIGVHCTAWGSTGRRLELLCKDLQKMRNEDGHNQVNEDDRNVEDDECNREYLGFLFRLPEYMTDD</sequence>
<keyword evidence="2" id="KW-1185">Reference proteome</keyword>
<evidence type="ECO:0000313" key="2">
    <source>
        <dbReference type="Proteomes" id="UP000325395"/>
    </source>
</evidence>
<name>A0ABQ6WYQ5_9EURO</name>
<evidence type="ECO:0000313" key="1">
    <source>
        <dbReference type="EMBL" id="KAE8421461.1"/>
    </source>
</evidence>
<dbReference type="Proteomes" id="UP000325395">
    <property type="component" value="Unassembled WGS sequence"/>
</dbReference>
<proteinExistence type="predicted"/>
<protein>
    <submittedName>
        <fullName evidence="1">Uncharacterized protein</fullName>
    </submittedName>
</protein>
<organism evidence="1 2">
    <name type="scientific">Aspergillus pseudocaelatus</name>
    <dbReference type="NCBI Taxonomy" id="1825620"/>
    <lineage>
        <taxon>Eukaryota</taxon>
        <taxon>Fungi</taxon>
        <taxon>Dikarya</taxon>
        <taxon>Ascomycota</taxon>
        <taxon>Pezizomycotina</taxon>
        <taxon>Eurotiomycetes</taxon>
        <taxon>Eurotiomycetidae</taxon>
        <taxon>Eurotiales</taxon>
        <taxon>Aspergillaceae</taxon>
        <taxon>Aspergillus</taxon>
        <taxon>Aspergillus subgen. Circumdati</taxon>
    </lineage>
</organism>
<gene>
    <name evidence="1" type="ORF">BDV36DRAFT_280766</name>
</gene>